<comment type="caution">
    <text evidence="2">The sequence shown here is derived from an EMBL/GenBank/DDBJ whole genome shotgun (WGS) entry which is preliminary data.</text>
</comment>
<protein>
    <recommendedName>
        <fullName evidence="4">Peptidase inhibitor I78 family protein</fullName>
    </recommendedName>
</protein>
<dbReference type="PROSITE" id="PS51257">
    <property type="entry name" value="PROKAR_LIPOPROTEIN"/>
    <property type="match status" value="1"/>
</dbReference>
<dbReference type="Gene3D" id="3.30.10.10">
    <property type="entry name" value="Trypsin Inhibitor V, subunit A"/>
    <property type="match status" value="1"/>
</dbReference>
<evidence type="ECO:0000313" key="2">
    <source>
        <dbReference type="EMBL" id="MDH5829324.1"/>
    </source>
</evidence>
<evidence type="ECO:0000256" key="1">
    <source>
        <dbReference type="SAM" id="SignalP"/>
    </source>
</evidence>
<proteinExistence type="predicted"/>
<evidence type="ECO:0000313" key="3">
    <source>
        <dbReference type="Proteomes" id="UP001156831"/>
    </source>
</evidence>
<gene>
    <name evidence="2" type="ORF">QFW80_02160</name>
</gene>
<evidence type="ECO:0008006" key="4">
    <source>
        <dbReference type="Google" id="ProtNLM"/>
    </source>
</evidence>
<organism evidence="2 3">
    <name type="scientific">Luteimonas rhizosphaericola</name>
    <dbReference type="NCBI Taxonomy" id="3042024"/>
    <lineage>
        <taxon>Bacteria</taxon>
        <taxon>Pseudomonadati</taxon>
        <taxon>Pseudomonadota</taxon>
        <taxon>Gammaproteobacteria</taxon>
        <taxon>Lysobacterales</taxon>
        <taxon>Lysobacteraceae</taxon>
        <taxon>Luteimonas</taxon>
    </lineage>
</organism>
<keyword evidence="3" id="KW-1185">Reference proteome</keyword>
<accession>A0ABT6JF81</accession>
<name>A0ABT6JF81_9GAMM</name>
<dbReference type="EMBL" id="JARXRN010000016">
    <property type="protein sequence ID" value="MDH5829324.1"/>
    <property type="molecule type" value="Genomic_DNA"/>
</dbReference>
<feature type="signal peptide" evidence="1">
    <location>
        <begin position="1"/>
        <end position="24"/>
    </location>
</feature>
<keyword evidence="1" id="KW-0732">Signal</keyword>
<feature type="chain" id="PRO_5047177268" description="Peptidase inhibitor I78 family protein" evidence="1">
    <location>
        <begin position="25"/>
        <end position="105"/>
    </location>
</feature>
<reference evidence="2 3" key="1">
    <citation type="submission" date="2023-04" db="EMBL/GenBank/DDBJ databases">
        <title>Luteimonas sp. M1R5S18.</title>
        <authorList>
            <person name="Sun J.-Q."/>
        </authorList>
    </citation>
    <scope>NUCLEOTIDE SEQUENCE [LARGE SCALE GENOMIC DNA]</scope>
    <source>
        <strain evidence="2 3">M1R5S18</strain>
    </source>
</reference>
<dbReference type="Proteomes" id="UP001156831">
    <property type="component" value="Unassembled WGS sequence"/>
</dbReference>
<dbReference type="RefSeq" id="WP_280599423.1">
    <property type="nucleotide sequence ID" value="NZ_JARXRN010000016.1"/>
</dbReference>
<sequence length="105" mass="11004">MTRFARSMSGTAGAVLAVCGAALLAGCLSDPGPRIGGSGRCSDAGLGWAIGQPADEATMRRLLRESGAGLIDPLGPDSRVRGDHRDDRLRVRIDADNRIRSARCE</sequence>